<dbReference type="EMBL" id="JARBHB010000004">
    <property type="protein sequence ID" value="KAJ8887528.1"/>
    <property type="molecule type" value="Genomic_DNA"/>
</dbReference>
<evidence type="ECO:0000313" key="3">
    <source>
        <dbReference type="Proteomes" id="UP001159363"/>
    </source>
</evidence>
<gene>
    <name evidence="2" type="ORF">PR048_013744</name>
</gene>
<protein>
    <submittedName>
        <fullName evidence="2">Uncharacterized protein</fullName>
    </submittedName>
</protein>
<keyword evidence="3" id="KW-1185">Reference proteome</keyword>
<organism evidence="2 3">
    <name type="scientific">Dryococelus australis</name>
    <dbReference type="NCBI Taxonomy" id="614101"/>
    <lineage>
        <taxon>Eukaryota</taxon>
        <taxon>Metazoa</taxon>
        <taxon>Ecdysozoa</taxon>
        <taxon>Arthropoda</taxon>
        <taxon>Hexapoda</taxon>
        <taxon>Insecta</taxon>
        <taxon>Pterygota</taxon>
        <taxon>Neoptera</taxon>
        <taxon>Polyneoptera</taxon>
        <taxon>Phasmatodea</taxon>
        <taxon>Verophasmatodea</taxon>
        <taxon>Anareolatae</taxon>
        <taxon>Phasmatidae</taxon>
        <taxon>Eurycanthinae</taxon>
        <taxon>Dryococelus</taxon>
    </lineage>
</organism>
<comment type="caution">
    <text evidence="2">The sequence shown here is derived from an EMBL/GenBank/DDBJ whole genome shotgun (WGS) entry which is preliminary data.</text>
</comment>
<feature type="compositionally biased region" description="Basic and acidic residues" evidence="1">
    <location>
        <begin position="80"/>
        <end position="97"/>
    </location>
</feature>
<feature type="region of interest" description="Disordered" evidence="1">
    <location>
        <begin position="1"/>
        <end position="26"/>
    </location>
</feature>
<reference evidence="2 3" key="1">
    <citation type="submission" date="2023-02" db="EMBL/GenBank/DDBJ databases">
        <title>LHISI_Scaffold_Assembly.</title>
        <authorList>
            <person name="Stuart O.P."/>
            <person name="Cleave R."/>
            <person name="Magrath M.J.L."/>
            <person name="Mikheyev A.S."/>
        </authorList>
    </citation>
    <scope>NUCLEOTIDE SEQUENCE [LARGE SCALE GENOMIC DNA]</scope>
    <source>
        <strain evidence="2">Daus_M_001</strain>
        <tissue evidence="2">Leg muscle</tissue>
    </source>
</reference>
<sequence>MNLPICLPRPLNAQTKPSPRVCPAELRPYPKAGARKKTMNRRCRKSLILTTTHVKKSIELEDKERNEKEKRKVKKPRQTTQEKKIHVEKCPLEDSKPRQTTQQKKIRVEKCPLEDSKPRQTTQEKKIHVEKCPLEDSKSEKERGIYLL</sequence>
<dbReference type="Proteomes" id="UP001159363">
    <property type="component" value="Chromosome X"/>
</dbReference>
<evidence type="ECO:0000256" key="1">
    <source>
        <dbReference type="SAM" id="MobiDB-lite"/>
    </source>
</evidence>
<feature type="compositionally biased region" description="Basic and acidic residues" evidence="1">
    <location>
        <begin position="59"/>
        <end position="70"/>
    </location>
</feature>
<feature type="region of interest" description="Disordered" evidence="1">
    <location>
        <begin position="59"/>
        <end position="148"/>
    </location>
</feature>
<name>A0ABQ9HUL2_9NEOP</name>
<evidence type="ECO:0000313" key="2">
    <source>
        <dbReference type="EMBL" id="KAJ8887528.1"/>
    </source>
</evidence>
<feature type="compositionally biased region" description="Basic and acidic residues" evidence="1">
    <location>
        <begin position="106"/>
        <end position="148"/>
    </location>
</feature>
<proteinExistence type="predicted"/>
<accession>A0ABQ9HUL2</accession>